<gene>
    <name evidence="1" type="ORF">BpHYR1_044109</name>
</gene>
<protein>
    <submittedName>
        <fullName evidence="1">Uncharacterized protein</fullName>
    </submittedName>
</protein>
<dbReference type="AlphaFoldDB" id="A0A3M7Q8Q3"/>
<accession>A0A3M7Q8Q3</accession>
<evidence type="ECO:0000313" key="2">
    <source>
        <dbReference type="Proteomes" id="UP000276133"/>
    </source>
</evidence>
<keyword evidence="2" id="KW-1185">Reference proteome</keyword>
<name>A0A3M7Q8Q3_BRAPC</name>
<comment type="caution">
    <text evidence="1">The sequence shown here is derived from an EMBL/GenBank/DDBJ whole genome shotgun (WGS) entry which is preliminary data.</text>
</comment>
<reference evidence="1 2" key="1">
    <citation type="journal article" date="2018" name="Sci. Rep.">
        <title>Genomic signatures of local adaptation to the degree of environmental predictability in rotifers.</title>
        <authorList>
            <person name="Franch-Gras L."/>
            <person name="Hahn C."/>
            <person name="Garcia-Roger E.M."/>
            <person name="Carmona M.J."/>
            <person name="Serra M."/>
            <person name="Gomez A."/>
        </authorList>
    </citation>
    <scope>NUCLEOTIDE SEQUENCE [LARGE SCALE GENOMIC DNA]</scope>
    <source>
        <strain evidence="1">HYR1</strain>
    </source>
</reference>
<dbReference type="EMBL" id="REGN01006937">
    <property type="protein sequence ID" value="RNA07827.1"/>
    <property type="molecule type" value="Genomic_DNA"/>
</dbReference>
<evidence type="ECO:0000313" key="1">
    <source>
        <dbReference type="EMBL" id="RNA07827.1"/>
    </source>
</evidence>
<dbReference type="Proteomes" id="UP000276133">
    <property type="component" value="Unassembled WGS sequence"/>
</dbReference>
<sequence length="63" mass="7642">MIASFEFHEILMIYFLTNVDHIFKKVSINDDQKIIQSWSFTSFRFLSKIFDILRKNPEPFLLK</sequence>
<proteinExistence type="predicted"/>
<organism evidence="1 2">
    <name type="scientific">Brachionus plicatilis</name>
    <name type="common">Marine rotifer</name>
    <name type="synonym">Brachionus muelleri</name>
    <dbReference type="NCBI Taxonomy" id="10195"/>
    <lineage>
        <taxon>Eukaryota</taxon>
        <taxon>Metazoa</taxon>
        <taxon>Spiralia</taxon>
        <taxon>Gnathifera</taxon>
        <taxon>Rotifera</taxon>
        <taxon>Eurotatoria</taxon>
        <taxon>Monogononta</taxon>
        <taxon>Pseudotrocha</taxon>
        <taxon>Ploima</taxon>
        <taxon>Brachionidae</taxon>
        <taxon>Brachionus</taxon>
    </lineage>
</organism>